<evidence type="ECO:0000259" key="5">
    <source>
        <dbReference type="PROSITE" id="PS51193"/>
    </source>
</evidence>
<protein>
    <recommendedName>
        <fullName evidence="5">Helicase ATP-binding domain-containing protein</fullName>
    </recommendedName>
</protein>
<dbReference type="InterPro" id="IPR027417">
    <property type="entry name" value="P-loop_NTPase"/>
</dbReference>
<gene>
    <name evidence="6" type="ORF">BGZ96_007149</name>
</gene>
<sequence length="838" mass="92923">MIEDYLTSTAGFIAVGNRHGTDASTVRARADTDVQAMLDARQAALDERAAALDYGYAFEQHHCYSRFFVNYCLNKTRAKMHDDSAALRQEQLALDREWRTLRAQQYAEHLAQRRAQEAASWPQRKAQERRNQARYQAKQADHRHKLEQARLRSARSAQQVARYDAKQQAVKRRQAARSVQPSGLDAQHNAQLEILFATDGPLARKLAGYRPRAAQLAMARAVAATIDTGAHSDSTLLVEAGTGTGKTFAYLIPAILWGGKVIISTGTKHLQDQLFARDIPMVREALAAPVSVAMLKGRANYICHHYLQRAVSSGRLPSPQDMAQLRDIIRFAKITQSGDKAELASVPEEAPVWGLVTSTRENCLGQECSHYKECFVMRARREAQQADMVVVNHHLFFADIMLRDSGAAELLPSANTVIFDEAHQLPATATLFFGDAISTSQFLELARDITAEGLQSARDAADWVDLGAMLGQAARDVRLAFETQNAKFPLAQLAPDHPLFEALADLMAQLATLMVTLAAQAERAEPLLACLRRTRELHDALEYFQTTAPAQTDQVCWIEVFSHSVQLHITPLSIAAIFEKQRADTPRAWIFTSATLSVKGDFKHYAAQMGLDAERSMSLPSPFDYAQQALLYVPQRVPPPAAPDFIDALWEAVLPVLEAAGGRAFVLCTTLRAVNQIAQRLRAVSHTRTWNFPLLVQGEASRGELLERFQHAGNAILVGSQSFWEGVDVRGAALSLVIIDKLPFAPPDDPVLAARLALLEKQGLSPFVDYQLPQAVIALKQGAGRLIRAETDRGVLMICDSRLIDKPYGRRIWQSLPAFKRTRDLSEVQAFFDEAKQV</sequence>
<keyword evidence="1" id="KW-0547">Nucleotide-binding</keyword>
<dbReference type="InterPro" id="IPR006555">
    <property type="entry name" value="ATP-dep_Helicase_C"/>
</dbReference>
<dbReference type="EMBL" id="JAAAIM010000036">
    <property type="protein sequence ID" value="KAG0297249.1"/>
    <property type="molecule type" value="Genomic_DNA"/>
</dbReference>
<evidence type="ECO:0000256" key="2">
    <source>
        <dbReference type="ARBA" id="ARBA00022801"/>
    </source>
</evidence>
<feature type="domain" description="Helicase ATP-binding" evidence="5">
    <location>
        <begin position="201"/>
        <end position="475"/>
    </location>
</feature>
<reference evidence="6 7" key="1">
    <citation type="journal article" date="2020" name="Fungal Divers.">
        <title>Resolving the Mortierellaceae phylogeny through synthesis of multi-gene phylogenetics and phylogenomics.</title>
        <authorList>
            <person name="Vandepol N."/>
            <person name="Liber J."/>
            <person name="Desiro A."/>
            <person name="Na H."/>
            <person name="Kennedy M."/>
            <person name="Barry K."/>
            <person name="Grigoriev I.V."/>
            <person name="Miller A.N."/>
            <person name="O'Donnell K."/>
            <person name="Stajich J.E."/>
            <person name="Bonito G."/>
        </authorList>
    </citation>
    <scope>NUCLEOTIDE SEQUENCE [LARGE SCALE GENOMIC DNA]</scope>
    <source>
        <strain evidence="6 7">AD045</strain>
    </source>
</reference>
<keyword evidence="3" id="KW-0067">ATP-binding</keyword>
<comment type="caution">
    <text evidence="6">The sequence shown here is derived from an EMBL/GenBank/DDBJ whole genome shotgun (WGS) entry which is preliminary data.</text>
</comment>
<dbReference type="Gene3D" id="3.40.50.300">
    <property type="entry name" value="P-loop containing nucleotide triphosphate hydrolases"/>
    <property type="match status" value="2"/>
</dbReference>
<feature type="region of interest" description="Disordered" evidence="4">
    <location>
        <begin position="115"/>
        <end position="145"/>
    </location>
</feature>
<keyword evidence="2" id="KW-0378">Hydrolase</keyword>
<name>A0ABQ7KEJ0_9FUNG</name>
<evidence type="ECO:0000256" key="4">
    <source>
        <dbReference type="SAM" id="MobiDB-lite"/>
    </source>
</evidence>
<dbReference type="Proteomes" id="UP001194696">
    <property type="component" value="Unassembled WGS sequence"/>
</dbReference>
<keyword evidence="7" id="KW-1185">Reference proteome</keyword>
<dbReference type="SUPFAM" id="SSF52540">
    <property type="entry name" value="P-loop containing nucleoside triphosphate hydrolases"/>
    <property type="match status" value="2"/>
</dbReference>
<evidence type="ECO:0000256" key="3">
    <source>
        <dbReference type="ARBA" id="ARBA00022840"/>
    </source>
</evidence>
<evidence type="ECO:0000256" key="1">
    <source>
        <dbReference type="ARBA" id="ARBA00022741"/>
    </source>
</evidence>
<dbReference type="PANTHER" id="PTHR11472">
    <property type="entry name" value="DNA REPAIR DEAD HELICASE RAD3/XP-D SUBFAMILY MEMBER"/>
    <property type="match status" value="1"/>
</dbReference>
<proteinExistence type="predicted"/>
<dbReference type="InterPro" id="IPR014013">
    <property type="entry name" value="Helic_SF1/SF2_ATP-bd_DinG/Rad3"/>
</dbReference>
<dbReference type="SMART" id="SM00491">
    <property type="entry name" value="HELICc2"/>
    <property type="match status" value="1"/>
</dbReference>
<evidence type="ECO:0000313" key="7">
    <source>
        <dbReference type="Proteomes" id="UP001194696"/>
    </source>
</evidence>
<organism evidence="6 7">
    <name type="scientific">Linnemannia gamsii</name>
    <dbReference type="NCBI Taxonomy" id="64522"/>
    <lineage>
        <taxon>Eukaryota</taxon>
        <taxon>Fungi</taxon>
        <taxon>Fungi incertae sedis</taxon>
        <taxon>Mucoromycota</taxon>
        <taxon>Mortierellomycotina</taxon>
        <taxon>Mortierellomycetes</taxon>
        <taxon>Mortierellales</taxon>
        <taxon>Mortierellaceae</taxon>
        <taxon>Linnemannia</taxon>
    </lineage>
</organism>
<dbReference type="Pfam" id="PF13307">
    <property type="entry name" value="Helicase_C_2"/>
    <property type="match status" value="1"/>
</dbReference>
<dbReference type="InterPro" id="IPR045028">
    <property type="entry name" value="DinG/Rad3-like"/>
</dbReference>
<dbReference type="PROSITE" id="PS51193">
    <property type="entry name" value="HELICASE_ATP_BIND_2"/>
    <property type="match status" value="1"/>
</dbReference>
<dbReference type="PANTHER" id="PTHR11472:SF34">
    <property type="entry name" value="REGULATOR OF TELOMERE ELONGATION HELICASE 1"/>
    <property type="match status" value="1"/>
</dbReference>
<accession>A0ABQ7KEJ0</accession>
<evidence type="ECO:0000313" key="6">
    <source>
        <dbReference type="EMBL" id="KAG0297249.1"/>
    </source>
</evidence>